<dbReference type="Pfam" id="PF12509">
    <property type="entry name" value="DUF3715"/>
    <property type="match status" value="1"/>
</dbReference>
<dbReference type="GO" id="GO:0045814">
    <property type="term" value="P:negative regulation of gene expression, epigenetic"/>
    <property type="evidence" value="ECO:0007669"/>
    <property type="project" value="InterPro"/>
</dbReference>
<organism evidence="2 3">
    <name type="scientific">Piprites chloris</name>
    <name type="common">Wing-barred manakin</name>
    <dbReference type="NCBI Taxonomy" id="114369"/>
    <lineage>
        <taxon>Eukaryota</taxon>
        <taxon>Metazoa</taxon>
        <taxon>Chordata</taxon>
        <taxon>Craniata</taxon>
        <taxon>Vertebrata</taxon>
        <taxon>Euteleostomi</taxon>
        <taxon>Archelosauria</taxon>
        <taxon>Archosauria</taxon>
        <taxon>Dinosauria</taxon>
        <taxon>Saurischia</taxon>
        <taxon>Theropoda</taxon>
        <taxon>Coelurosauria</taxon>
        <taxon>Aves</taxon>
        <taxon>Neognathae</taxon>
        <taxon>Neoaves</taxon>
        <taxon>Telluraves</taxon>
        <taxon>Australaves</taxon>
        <taxon>Passeriformes</taxon>
        <taxon>Pipridae</taxon>
        <taxon>Piprites</taxon>
    </lineage>
</organism>
<name>A0A7L0J1X0_PIPCL</name>
<feature type="non-terminal residue" evidence="2">
    <location>
        <position position="222"/>
    </location>
</feature>
<sequence>SGDAHRECFSPPLFFLAPGFPAEPEESLLQRAVAVLHGSYLDSTSREGFQYSRAILVENEAFLSELRAFARAKEAAGYSREELQETFGFLLFDKEEEAKEVCRTGLHVNSSSISTLGDPAKGVYISKHADCLHPRAWHHGESGYIVICKLIKGKVRVIPEDYSTTYTCPSPGYDCHVAESRDPAAAPPGPCQAFEQSQYYVYEVCGGSPAQRPRQVCPYIIV</sequence>
<dbReference type="Proteomes" id="UP000520962">
    <property type="component" value="Unassembled WGS sequence"/>
</dbReference>
<dbReference type="AlphaFoldDB" id="A0A7L0J1X0"/>
<evidence type="ECO:0000313" key="3">
    <source>
        <dbReference type="Proteomes" id="UP000520962"/>
    </source>
</evidence>
<gene>
    <name evidence="2" type="primary">Fam208a_1</name>
    <name evidence="2" type="ORF">PIPCHL_R15245</name>
</gene>
<evidence type="ECO:0000259" key="1">
    <source>
        <dbReference type="Pfam" id="PF12509"/>
    </source>
</evidence>
<dbReference type="PANTHER" id="PTHR16207:SF10">
    <property type="entry name" value="PROTEIN TASOR 2"/>
    <property type="match status" value="1"/>
</dbReference>
<dbReference type="SUPFAM" id="SSF56399">
    <property type="entry name" value="ADP-ribosylation"/>
    <property type="match status" value="1"/>
</dbReference>
<dbReference type="InterPro" id="IPR022188">
    <property type="entry name" value="TASOR_DUF3715"/>
</dbReference>
<dbReference type="PANTHER" id="PTHR16207">
    <property type="entry name" value="SET DOMAIN-CONTAINING PROTEIN"/>
    <property type="match status" value="1"/>
</dbReference>
<evidence type="ECO:0000313" key="2">
    <source>
        <dbReference type="EMBL" id="NXK38494.1"/>
    </source>
</evidence>
<dbReference type="GO" id="GO:0005654">
    <property type="term" value="C:nucleoplasm"/>
    <property type="evidence" value="ECO:0007669"/>
    <property type="project" value="TreeGrafter"/>
</dbReference>
<dbReference type="EMBL" id="VXAH01000229">
    <property type="protein sequence ID" value="NXK38494.1"/>
    <property type="molecule type" value="Genomic_DNA"/>
</dbReference>
<accession>A0A7L0J1X0</accession>
<protein>
    <submittedName>
        <fullName evidence="2">TASOR protein</fullName>
    </submittedName>
</protein>
<keyword evidence="3" id="KW-1185">Reference proteome</keyword>
<dbReference type="InterPro" id="IPR046432">
    <property type="entry name" value="TASOR"/>
</dbReference>
<feature type="non-terminal residue" evidence="2">
    <location>
        <position position="1"/>
    </location>
</feature>
<comment type="caution">
    <text evidence="2">The sequence shown here is derived from an EMBL/GenBank/DDBJ whole genome shotgun (WGS) entry which is preliminary data.</text>
</comment>
<reference evidence="2 3" key="1">
    <citation type="submission" date="2019-09" db="EMBL/GenBank/DDBJ databases">
        <title>Bird 10,000 Genomes (B10K) Project - Family phase.</title>
        <authorList>
            <person name="Zhang G."/>
        </authorList>
    </citation>
    <scope>NUCLEOTIDE SEQUENCE [LARGE SCALE GENOMIC DNA]</scope>
    <source>
        <strain evidence="2">B10K-DU-007-02</strain>
        <tissue evidence="2">Mixed tissue sample</tissue>
    </source>
</reference>
<feature type="domain" description="TASOR pseudo-PARP" evidence="1">
    <location>
        <begin position="75"/>
        <end position="218"/>
    </location>
</feature>
<proteinExistence type="predicted"/>